<dbReference type="Pfam" id="PF04255">
    <property type="entry name" value="DUF433"/>
    <property type="match status" value="1"/>
</dbReference>
<organism evidence="1 2">
    <name type="scientific">Benzoatithermus flavus</name>
    <dbReference type="NCBI Taxonomy" id="3108223"/>
    <lineage>
        <taxon>Bacteria</taxon>
        <taxon>Pseudomonadati</taxon>
        <taxon>Pseudomonadota</taxon>
        <taxon>Alphaproteobacteria</taxon>
        <taxon>Geminicoccales</taxon>
        <taxon>Geminicoccaceae</taxon>
        <taxon>Benzoatithermus</taxon>
    </lineage>
</organism>
<evidence type="ECO:0000313" key="2">
    <source>
        <dbReference type="Proteomes" id="UP001375743"/>
    </source>
</evidence>
<keyword evidence="2" id="KW-1185">Reference proteome</keyword>
<evidence type="ECO:0000313" key="1">
    <source>
        <dbReference type="EMBL" id="MEK0085951.1"/>
    </source>
</evidence>
<dbReference type="InterPro" id="IPR007367">
    <property type="entry name" value="DUF433"/>
</dbReference>
<reference evidence="1 2" key="1">
    <citation type="submission" date="2024-01" db="EMBL/GenBank/DDBJ databases">
        <title>Multi-omics insights into the function and evolution of sodium benzoate biodegradation pathways in Benzoatithermus flavus gen. nov., sp. nov. from hot spring.</title>
        <authorList>
            <person name="Hu C.-J."/>
            <person name="Li W.-J."/>
        </authorList>
    </citation>
    <scope>NUCLEOTIDE SEQUENCE [LARGE SCALE GENOMIC DNA]</scope>
    <source>
        <strain evidence="1 2">SYSU G07066</strain>
    </source>
</reference>
<protein>
    <submittedName>
        <fullName evidence="1">DUF433 domain-containing protein</fullName>
    </submittedName>
</protein>
<proteinExistence type="predicted"/>
<comment type="caution">
    <text evidence="1">The sequence shown here is derived from an EMBL/GenBank/DDBJ whole genome shotgun (WGS) entry which is preliminary data.</text>
</comment>
<dbReference type="RefSeq" id="WP_418161799.1">
    <property type="nucleotide sequence ID" value="NZ_JBBLZC010000039.1"/>
</dbReference>
<accession>A0ABU8XYH2</accession>
<dbReference type="Proteomes" id="UP001375743">
    <property type="component" value="Unassembled WGS sequence"/>
</dbReference>
<sequence length="75" mass="8006">MGHGAVRDRRARPRGDEGGPCFRGACVPIAVLSEKLAASMTVAEILGTWLDPDREDVLAVLELVAQEVARHAKAV</sequence>
<name>A0ABU8XYH2_9PROT</name>
<dbReference type="InterPro" id="IPR036388">
    <property type="entry name" value="WH-like_DNA-bd_sf"/>
</dbReference>
<dbReference type="Gene3D" id="1.10.10.10">
    <property type="entry name" value="Winged helix-like DNA-binding domain superfamily/Winged helix DNA-binding domain"/>
    <property type="match status" value="1"/>
</dbReference>
<dbReference type="EMBL" id="JBBLZC010000039">
    <property type="protein sequence ID" value="MEK0085951.1"/>
    <property type="molecule type" value="Genomic_DNA"/>
</dbReference>
<gene>
    <name evidence="1" type="ORF">U1T56_22580</name>
</gene>